<evidence type="ECO:0000313" key="2">
    <source>
        <dbReference type="Proteomes" id="UP000218209"/>
    </source>
</evidence>
<name>A0A1X6P5M0_PORUM</name>
<organism evidence="1 2">
    <name type="scientific">Porphyra umbilicalis</name>
    <name type="common">Purple laver</name>
    <name type="synonym">Red alga</name>
    <dbReference type="NCBI Taxonomy" id="2786"/>
    <lineage>
        <taxon>Eukaryota</taxon>
        <taxon>Rhodophyta</taxon>
        <taxon>Bangiophyceae</taxon>
        <taxon>Bangiales</taxon>
        <taxon>Bangiaceae</taxon>
        <taxon>Porphyra</taxon>
    </lineage>
</organism>
<dbReference type="AlphaFoldDB" id="A0A1X6P5M0"/>
<evidence type="ECO:0000313" key="1">
    <source>
        <dbReference type="EMBL" id="OSX75943.1"/>
    </source>
</evidence>
<keyword evidence="2" id="KW-1185">Reference proteome</keyword>
<dbReference type="EMBL" id="KV918885">
    <property type="protein sequence ID" value="OSX75943.1"/>
    <property type="molecule type" value="Genomic_DNA"/>
</dbReference>
<accession>A0A1X6P5M0</accession>
<sequence length="174" mass="19402">MLKMCHVTAGHPGLFGSLAVNGLYQDRVKYSIAARKKGGASADINQAKTVRMTNIIKNKVHLYLRQLYWMHSVVPNLLKLPPKASYDDMKGAKVGEHERQVLTLALRRVADEYVLPSNHPLRDPIKATSSILRKQLNKMSRHPGTPGSMASLLSSSPFRELLAEADKNVKAKYQ</sequence>
<gene>
    <name evidence="1" type="ORF">BU14_0215s0006</name>
</gene>
<proteinExistence type="predicted"/>
<dbReference type="Proteomes" id="UP000218209">
    <property type="component" value="Unassembled WGS sequence"/>
</dbReference>
<protein>
    <submittedName>
        <fullName evidence="1">Uncharacterized protein</fullName>
    </submittedName>
</protein>
<reference evidence="1 2" key="1">
    <citation type="submission" date="2017-03" db="EMBL/GenBank/DDBJ databases">
        <title>WGS assembly of Porphyra umbilicalis.</title>
        <authorList>
            <person name="Brawley S.H."/>
            <person name="Blouin N.A."/>
            <person name="Ficko-Blean E."/>
            <person name="Wheeler G.L."/>
            <person name="Lohr M."/>
            <person name="Goodson H.V."/>
            <person name="Jenkins J.W."/>
            <person name="Blaby-Haas C.E."/>
            <person name="Helliwell K.E."/>
            <person name="Chan C."/>
            <person name="Marriage T."/>
            <person name="Bhattacharya D."/>
            <person name="Klein A.S."/>
            <person name="Badis Y."/>
            <person name="Brodie J."/>
            <person name="Cao Y."/>
            <person name="Collen J."/>
            <person name="Dittami S.M."/>
            <person name="Gachon C.M."/>
            <person name="Green B.R."/>
            <person name="Karpowicz S."/>
            <person name="Kim J.W."/>
            <person name="Kudahl U."/>
            <person name="Lin S."/>
            <person name="Michel G."/>
            <person name="Mittag M."/>
            <person name="Olson B.J."/>
            <person name="Pangilinan J."/>
            <person name="Peng Y."/>
            <person name="Qiu H."/>
            <person name="Shu S."/>
            <person name="Singer J.T."/>
            <person name="Smith A.G."/>
            <person name="Sprecher B.N."/>
            <person name="Wagner V."/>
            <person name="Wang W."/>
            <person name="Wang Z.-Y."/>
            <person name="Yan J."/>
            <person name="Yarish C."/>
            <person name="Zoeuner-Riek S."/>
            <person name="Zhuang Y."/>
            <person name="Zou Y."/>
            <person name="Lindquist E.A."/>
            <person name="Grimwood J."/>
            <person name="Barry K."/>
            <person name="Rokhsar D.S."/>
            <person name="Schmutz J."/>
            <person name="Stiller J.W."/>
            <person name="Grossman A.R."/>
            <person name="Prochnik S.E."/>
        </authorList>
    </citation>
    <scope>NUCLEOTIDE SEQUENCE [LARGE SCALE GENOMIC DNA]</scope>
    <source>
        <strain evidence="1">4086291</strain>
    </source>
</reference>